<protein>
    <submittedName>
        <fullName evidence="2">LgaI</fullName>
    </submittedName>
</protein>
<sequence>MAKLAIFGTSGFSKEVLDIAYDQGYEEFVFLTNDVLSENNVLGFPIQNESSIPELCKSGYKFAIAVGSGVIREKIFKTYPDLQYPNLIHSSVTYGYGMKEEFANSKGLIIAAGVRVTTCCEFGNFIVLNLNVTVGHDSVLEDFVSIMPGANISGNVHLASKSYVGTGATILQGKDESNRMLIGAKSVVGAGSVVVKPVAEGIVVVGAPAKELKRD</sequence>
<organism evidence="2">
    <name type="scientific">Acinetobacter baumannii</name>
    <dbReference type="NCBI Taxonomy" id="470"/>
    <lineage>
        <taxon>Bacteria</taxon>
        <taxon>Pseudomonadati</taxon>
        <taxon>Pseudomonadota</taxon>
        <taxon>Gammaproteobacteria</taxon>
        <taxon>Moraxellales</taxon>
        <taxon>Moraxellaceae</taxon>
        <taxon>Acinetobacter</taxon>
        <taxon>Acinetobacter calcoaceticus/baumannii complex</taxon>
    </lineage>
</organism>
<dbReference type="InterPro" id="IPR041561">
    <property type="entry name" value="PglD_N"/>
</dbReference>
<dbReference type="RefSeq" id="WP_001086024.1">
    <property type="nucleotide sequence ID" value="NZ_CP091596.1"/>
</dbReference>
<comment type="similarity">
    <text evidence="1">Belongs to the transferase hexapeptide repeat family.</text>
</comment>
<proteinExistence type="inferred from homology"/>
<dbReference type="SUPFAM" id="SSF51161">
    <property type="entry name" value="Trimeric LpxA-like enzymes"/>
    <property type="match status" value="1"/>
</dbReference>
<accession>A0A0M3FN79</accession>
<dbReference type="PANTHER" id="PTHR43300">
    <property type="entry name" value="ACETYLTRANSFERASE"/>
    <property type="match status" value="1"/>
</dbReference>
<reference evidence="2" key="2">
    <citation type="journal article" date="2011" name="J. Bacteriol.">
        <title>Genome sequences of three Acinetobacter baumannii strains assigned to the multilocus sequence typing genotypes ST2, ST25, and ST78.</title>
        <authorList>
            <person name="Zarrilli R."/>
            <person name="Giannouli M."/>
            <person name="Rocco F."/>
            <person name="Loman N.J."/>
            <person name="Haines A.S."/>
            <person name="Constantinidou C."/>
            <person name="Pallen M.J."/>
            <person name="Triassi M."/>
            <person name="Di Nocera P.P."/>
        </authorList>
    </citation>
    <scope>NUCLEOTIDE SEQUENCE</scope>
    <source>
        <strain evidence="2">4190</strain>
    </source>
</reference>
<dbReference type="PANTHER" id="PTHR43300:SF7">
    <property type="entry name" value="UDP-N-ACETYLBACILLOSAMINE N-ACETYLTRANSFERASE"/>
    <property type="match status" value="1"/>
</dbReference>
<reference evidence="2" key="3">
    <citation type="submission" date="2015-07" db="EMBL/GenBank/DDBJ databases">
        <title>Acinetobacter baumannii K27 and K44 capsular polysaccharides have the same K unit but different structures due to the presence of distinct wzy genes in otherwise closely related K gene clusters.</title>
        <authorList>
            <person name="Shashkov A.S."/>
            <person name="Kenyon J.J."/>
            <person name="Senchenkova S.N."/>
            <person name="Shneider M.M."/>
            <person name="Popova A.V."/>
            <person name="Arbatsky N.P."/>
            <person name="Miroshnikov K.A."/>
            <person name="Volozhantsev N.V."/>
            <person name="Hall R.M."/>
            <person name="Knirel Y.A."/>
        </authorList>
    </citation>
    <scope>NUCLEOTIDE SEQUENCE</scope>
    <source>
        <strain evidence="2">4190</strain>
    </source>
</reference>
<dbReference type="Gene3D" id="3.40.50.20">
    <property type="match status" value="1"/>
</dbReference>
<dbReference type="Pfam" id="PF17836">
    <property type="entry name" value="PglD_N"/>
    <property type="match status" value="1"/>
</dbReference>
<dbReference type="InterPro" id="IPR050179">
    <property type="entry name" value="Trans_hexapeptide_repeat"/>
</dbReference>
<dbReference type="Gene3D" id="2.160.10.10">
    <property type="entry name" value="Hexapeptide repeat proteins"/>
    <property type="match status" value="1"/>
</dbReference>
<gene>
    <name evidence="2" type="primary">lgaI</name>
</gene>
<reference evidence="2" key="1">
    <citation type="journal article" date="2011" name="BMC Microbiol.">
        <title>Genome organization of epidemic Acinetobacter baumannii strains.</title>
        <authorList>
            <person name="Di Nocera P.P."/>
            <person name="Rocco F."/>
            <person name="Giannouli M."/>
            <person name="Triassi M."/>
            <person name="Zarrilli R."/>
        </authorList>
    </citation>
    <scope>NUCLEOTIDE SEQUENCE</scope>
    <source>
        <strain evidence="2">4190</strain>
    </source>
</reference>
<dbReference type="EMBL" id="KT266827">
    <property type="protein sequence ID" value="ALL34859.1"/>
    <property type="molecule type" value="Genomic_DNA"/>
</dbReference>
<evidence type="ECO:0000256" key="1">
    <source>
        <dbReference type="ARBA" id="ARBA00007274"/>
    </source>
</evidence>
<dbReference type="InterPro" id="IPR011004">
    <property type="entry name" value="Trimer_LpxA-like_sf"/>
</dbReference>
<dbReference type="AlphaFoldDB" id="A0A0M3FN79"/>
<evidence type="ECO:0000313" key="2">
    <source>
        <dbReference type="EMBL" id="ALL34859.1"/>
    </source>
</evidence>
<dbReference type="PATRIC" id="fig|470.1369.peg.2115"/>
<name>A0A0M3FN79_ACIBA</name>